<dbReference type="PANTHER" id="PTHR18964:SF149">
    <property type="entry name" value="BIFUNCTIONAL UDP-N-ACETYLGLUCOSAMINE 2-EPIMERASE_N-ACETYLMANNOSAMINE KINASE"/>
    <property type="match status" value="1"/>
</dbReference>
<dbReference type="GO" id="GO:0005737">
    <property type="term" value="C:cytoplasm"/>
    <property type="evidence" value="ECO:0007669"/>
    <property type="project" value="InterPro"/>
</dbReference>
<keyword evidence="6 9" id="KW-0418">Kinase</keyword>
<dbReference type="InterPro" id="IPR043129">
    <property type="entry name" value="ATPase_NBD"/>
</dbReference>
<accession>A0A3N1XL06</accession>
<dbReference type="InterPro" id="IPR049874">
    <property type="entry name" value="ROK_cs"/>
</dbReference>
<evidence type="ECO:0000256" key="8">
    <source>
        <dbReference type="ARBA" id="ARBA00032386"/>
    </source>
</evidence>
<organism evidence="9 10">
    <name type="scientific">Mobilisporobacter senegalensis</name>
    <dbReference type="NCBI Taxonomy" id="1329262"/>
    <lineage>
        <taxon>Bacteria</taxon>
        <taxon>Bacillati</taxon>
        <taxon>Bacillota</taxon>
        <taxon>Clostridia</taxon>
        <taxon>Lachnospirales</taxon>
        <taxon>Lachnospiraceae</taxon>
        <taxon>Mobilisporobacter</taxon>
    </lineage>
</organism>
<comment type="similarity">
    <text evidence="1">Belongs to the ROK (NagC/XylR) family.</text>
</comment>
<evidence type="ECO:0000313" key="9">
    <source>
        <dbReference type="EMBL" id="ROR27393.1"/>
    </source>
</evidence>
<dbReference type="GO" id="GO:0004340">
    <property type="term" value="F:glucokinase activity"/>
    <property type="evidence" value="ECO:0007669"/>
    <property type="project" value="UniProtKB-EC"/>
</dbReference>
<dbReference type="OrthoDB" id="9810372at2"/>
<reference evidence="9 10" key="1">
    <citation type="submission" date="2018-11" db="EMBL/GenBank/DDBJ databases">
        <title>Genomic Encyclopedia of Type Strains, Phase IV (KMG-IV): sequencing the most valuable type-strain genomes for metagenomic binning, comparative biology and taxonomic classification.</title>
        <authorList>
            <person name="Goeker M."/>
        </authorList>
    </citation>
    <scope>NUCLEOTIDE SEQUENCE [LARGE SCALE GENOMIC DNA]</scope>
    <source>
        <strain evidence="9 10">DSM 26537</strain>
    </source>
</reference>
<evidence type="ECO:0000256" key="2">
    <source>
        <dbReference type="ARBA" id="ARBA00012323"/>
    </source>
</evidence>
<dbReference type="PROSITE" id="PS01125">
    <property type="entry name" value="ROK"/>
    <property type="match status" value="1"/>
</dbReference>
<keyword evidence="5" id="KW-0547">Nucleotide-binding</keyword>
<dbReference type="NCBIfam" id="TIGR00744">
    <property type="entry name" value="ROK_glcA_fam"/>
    <property type="match status" value="1"/>
</dbReference>
<keyword evidence="7" id="KW-0067">ATP-binding</keyword>
<comment type="caution">
    <text evidence="9">The sequence shown here is derived from an EMBL/GenBank/DDBJ whole genome shotgun (WGS) entry which is preliminary data.</text>
</comment>
<dbReference type="EC" id="2.7.1.2" evidence="2"/>
<evidence type="ECO:0000256" key="3">
    <source>
        <dbReference type="ARBA" id="ARBA00014701"/>
    </source>
</evidence>
<dbReference type="EMBL" id="RJVG01000006">
    <property type="protein sequence ID" value="ROR27393.1"/>
    <property type="molecule type" value="Genomic_DNA"/>
</dbReference>
<evidence type="ECO:0000256" key="1">
    <source>
        <dbReference type="ARBA" id="ARBA00006479"/>
    </source>
</evidence>
<dbReference type="GO" id="GO:0006096">
    <property type="term" value="P:glycolytic process"/>
    <property type="evidence" value="ECO:0007669"/>
    <property type="project" value="InterPro"/>
</dbReference>
<evidence type="ECO:0000313" key="10">
    <source>
        <dbReference type="Proteomes" id="UP000273083"/>
    </source>
</evidence>
<dbReference type="Proteomes" id="UP000273083">
    <property type="component" value="Unassembled WGS sequence"/>
</dbReference>
<protein>
    <recommendedName>
        <fullName evidence="3">Glucokinase</fullName>
        <ecNumber evidence="2">2.7.1.2</ecNumber>
    </recommendedName>
    <alternativeName>
        <fullName evidence="8">Glucose kinase</fullName>
    </alternativeName>
</protein>
<dbReference type="InterPro" id="IPR004654">
    <property type="entry name" value="ROK_glcA"/>
</dbReference>
<proteinExistence type="inferred from homology"/>
<sequence>MSEYCLGIDLGGTTTKLGLFRKSGKLIEKWVIPTDSTDNGMHILLDITESINNKLDILGINQKELAGVGIGIPGPVKGGIVTTCVNLGWVNRDVKAELNNLLKLPIEVGNDANVAALGEMWQGSGKGSHNLVMITLGTGVGSGIVIDEKIVSGFFGAAGEIGHMPILHEETTYCACGKQGCLEQVSSATGIVNEMKKKLECTSNLSVLKNIDSLTAKDIFDAARSGDIMASQVIENAGYWLGTALASITSVLDPDVYVIGGGLSNAGDFFVDKVSKYYRQKVLHVCKKTMIKKAELGNDAGIYGAARMVL</sequence>
<dbReference type="AlphaFoldDB" id="A0A3N1XL06"/>
<evidence type="ECO:0000256" key="7">
    <source>
        <dbReference type="ARBA" id="ARBA00022840"/>
    </source>
</evidence>
<evidence type="ECO:0000256" key="6">
    <source>
        <dbReference type="ARBA" id="ARBA00022777"/>
    </source>
</evidence>
<keyword evidence="10" id="KW-1185">Reference proteome</keyword>
<evidence type="ECO:0000256" key="4">
    <source>
        <dbReference type="ARBA" id="ARBA00022679"/>
    </source>
</evidence>
<dbReference type="InterPro" id="IPR000600">
    <property type="entry name" value="ROK"/>
</dbReference>
<dbReference type="SUPFAM" id="SSF53067">
    <property type="entry name" value="Actin-like ATPase domain"/>
    <property type="match status" value="1"/>
</dbReference>
<gene>
    <name evidence="9" type="ORF">EDD66_10690</name>
</gene>
<dbReference type="RefSeq" id="WP_123609642.1">
    <property type="nucleotide sequence ID" value="NZ_RJVG01000006.1"/>
</dbReference>
<name>A0A3N1XL06_9FIRM</name>
<dbReference type="Pfam" id="PF00480">
    <property type="entry name" value="ROK"/>
    <property type="match status" value="1"/>
</dbReference>
<dbReference type="PANTHER" id="PTHR18964">
    <property type="entry name" value="ROK (REPRESSOR, ORF, KINASE) FAMILY"/>
    <property type="match status" value="1"/>
</dbReference>
<dbReference type="GO" id="GO:0005524">
    <property type="term" value="F:ATP binding"/>
    <property type="evidence" value="ECO:0007669"/>
    <property type="project" value="UniProtKB-KW"/>
</dbReference>
<keyword evidence="4" id="KW-0808">Transferase</keyword>
<dbReference type="Gene3D" id="3.30.420.40">
    <property type="match status" value="2"/>
</dbReference>
<evidence type="ECO:0000256" key="5">
    <source>
        <dbReference type="ARBA" id="ARBA00022741"/>
    </source>
</evidence>